<evidence type="ECO:0000259" key="1">
    <source>
        <dbReference type="PROSITE" id="PS51352"/>
    </source>
</evidence>
<dbReference type="Gene3D" id="3.40.30.10">
    <property type="entry name" value="Glutaredoxin"/>
    <property type="match status" value="1"/>
</dbReference>
<dbReference type="PROSITE" id="PS51352">
    <property type="entry name" value="THIOREDOXIN_2"/>
    <property type="match status" value="1"/>
</dbReference>
<organism evidence="2 3">
    <name type="scientific">Lophium mytilinum</name>
    <dbReference type="NCBI Taxonomy" id="390894"/>
    <lineage>
        <taxon>Eukaryota</taxon>
        <taxon>Fungi</taxon>
        <taxon>Dikarya</taxon>
        <taxon>Ascomycota</taxon>
        <taxon>Pezizomycotina</taxon>
        <taxon>Dothideomycetes</taxon>
        <taxon>Pleosporomycetidae</taxon>
        <taxon>Mytilinidiales</taxon>
        <taxon>Mytilinidiaceae</taxon>
        <taxon>Lophium</taxon>
    </lineage>
</organism>
<evidence type="ECO:0000313" key="3">
    <source>
        <dbReference type="Proteomes" id="UP000799750"/>
    </source>
</evidence>
<evidence type="ECO:0000313" key="2">
    <source>
        <dbReference type="EMBL" id="KAF2495709.1"/>
    </source>
</evidence>
<name>A0A6A6QU46_9PEZI</name>
<accession>A0A6A6QU46</accession>
<dbReference type="OrthoDB" id="40334at2759"/>
<sequence>MTIQQELNSLWAPTKVETGPVPALGQQAPSTERLPILSFGGKPTVVTFLRHCGCPFAEKTFISLRKTAEDHPDMRFIAVSHSDRESTDKWLRAVGGADQVSVIVDSDRELFGRWGLGVSGYWHMMHPASMWTAVRLGREENIWNRPTESGSRWQTSGSFAVDGEGKVKWGGAAPRADYIPSFEEAVESVSK</sequence>
<dbReference type="AlphaFoldDB" id="A0A6A6QU46"/>
<reference evidence="2" key="1">
    <citation type="journal article" date="2020" name="Stud. Mycol.">
        <title>101 Dothideomycetes genomes: a test case for predicting lifestyles and emergence of pathogens.</title>
        <authorList>
            <person name="Haridas S."/>
            <person name="Albert R."/>
            <person name="Binder M."/>
            <person name="Bloem J."/>
            <person name="Labutti K."/>
            <person name="Salamov A."/>
            <person name="Andreopoulos B."/>
            <person name="Baker S."/>
            <person name="Barry K."/>
            <person name="Bills G."/>
            <person name="Bluhm B."/>
            <person name="Cannon C."/>
            <person name="Castanera R."/>
            <person name="Culley D."/>
            <person name="Daum C."/>
            <person name="Ezra D."/>
            <person name="Gonzalez J."/>
            <person name="Henrissat B."/>
            <person name="Kuo A."/>
            <person name="Liang C."/>
            <person name="Lipzen A."/>
            <person name="Lutzoni F."/>
            <person name="Magnuson J."/>
            <person name="Mondo S."/>
            <person name="Nolan M."/>
            <person name="Ohm R."/>
            <person name="Pangilinan J."/>
            <person name="Park H.-J."/>
            <person name="Ramirez L."/>
            <person name="Alfaro M."/>
            <person name="Sun H."/>
            <person name="Tritt A."/>
            <person name="Yoshinaga Y."/>
            <person name="Zwiers L.-H."/>
            <person name="Turgeon B."/>
            <person name="Goodwin S."/>
            <person name="Spatafora J."/>
            <person name="Crous P."/>
            <person name="Grigoriev I."/>
        </authorList>
    </citation>
    <scope>NUCLEOTIDE SEQUENCE</scope>
    <source>
        <strain evidence="2">CBS 269.34</strain>
    </source>
</reference>
<protein>
    <recommendedName>
        <fullName evidence="1">Thioredoxin domain-containing protein</fullName>
    </recommendedName>
</protein>
<dbReference type="EMBL" id="MU004189">
    <property type="protein sequence ID" value="KAF2495709.1"/>
    <property type="molecule type" value="Genomic_DNA"/>
</dbReference>
<dbReference type="InterPro" id="IPR036249">
    <property type="entry name" value="Thioredoxin-like_sf"/>
</dbReference>
<dbReference type="InterPro" id="IPR013766">
    <property type="entry name" value="Thioredoxin_domain"/>
</dbReference>
<dbReference type="PANTHER" id="PTHR42336:SF1">
    <property type="entry name" value="ALKYL HYDROPEROXIDE REDUCTASE SUBUNIT C_ THIOL SPECIFIC ANTIOXIDANT DOMAIN-CONTAINING PROTEIN"/>
    <property type="match status" value="1"/>
</dbReference>
<dbReference type="Pfam" id="PF13911">
    <property type="entry name" value="AhpC-TSA_2"/>
    <property type="match status" value="1"/>
</dbReference>
<proteinExistence type="predicted"/>
<keyword evidence="3" id="KW-1185">Reference proteome</keyword>
<dbReference type="PANTHER" id="PTHR42336">
    <property type="entry name" value="THIOREDOXIN DOMAIN-CONTAINING PROTEIN-RELATED"/>
    <property type="match status" value="1"/>
</dbReference>
<dbReference type="InterPro" id="IPR032801">
    <property type="entry name" value="PXL2A/B/C"/>
</dbReference>
<gene>
    <name evidence="2" type="ORF">BU16DRAFT_461731</name>
</gene>
<dbReference type="SUPFAM" id="SSF52833">
    <property type="entry name" value="Thioredoxin-like"/>
    <property type="match status" value="1"/>
</dbReference>
<feature type="domain" description="Thioredoxin" evidence="1">
    <location>
        <begin position="22"/>
        <end position="191"/>
    </location>
</feature>
<dbReference type="Proteomes" id="UP000799750">
    <property type="component" value="Unassembled WGS sequence"/>
</dbReference>